<dbReference type="PROSITE" id="PS50975">
    <property type="entry name" value="ATP_GRASP"/>
    <property type="match status" value="1"/>
</dbReference>
<feature type="domain" description="ATP-grasp" evidence="8">
    <location>
        <begin position="258"/>
        <end position="328"/>
    </location>
</feature>
<keyword evidence="5" id="KW-0092">Biotin</keyword>
<dbReference type="InterPro" id="IPR011764">
    <property type="entry name" value="Biotin_carboxylation_dom"/>
</dbReference>
<proteinExistence type="predicted"/>
<protein>
    <submittedName>
        <fullName evidence="10">ClpP/crotonase</fullName>
    </submittedName>
</protein>
<organism evidence="10 11">
    <name type="scientific">Gonapodya prolifera (strain JEL478)</name>
    <name type="common">Monoblepharis prolifera</name>
    <dbReference type="NCBI Taxonomy" id="1344416"/>
    <lineage>
        <taxon>Eukaryota</taxon>
        <taxon>Fungi</taxon>
        <taxon>Fungi incertae sedis</taxon>
        <taxon>Chytridiomycota</taxon>
        <taxon>Chytridiomycota incertae sedis</taxon>
        <taxon>Monoblepharidomycetes</taxon>
        <taxon>Monoblepharidales</taxon>
        <taxon>Gonapodyaceae</taxon>
        <taxon>Gonapodya</taxon>
    </lineage>
</organism>
<feature type="domain" description="Biotin carboxylation" evidence="9">
    <location>
        <begin position="43"/>
        <end position="461"/>
    </location>
</feature>
<dbReference type="EMBL" id="KQ965781">
    <property type="protein sequence ID" value="KXS13174.1"/>
    <property type="molecule type" value="Genomic_DNA"/>
</dbReference>
<evidence type="ECO:0000256" key="1">
    <source>
        <dbReference type="ARBA" id="ARBA00001953"/>
    </source>
</evidence>
<dbReference type="InterPro" id="IPR005481">
    <property type="entry name" value="BC-like_N"/>
</dbReference>
<dbReference type="Gene3D" id="3.40.50.20">
    <property type="match status" value="2"/>
</dbReference>
<dbReference type="PROSITE" id="PS50979">
    <property type="entry name" value="BC"/>
    <property type="match status" value="1"/>
</dbReference>
<dbReference type="SUPFAM" id="SSF51230">
    <property type="entry name" value="Single hybrid motif"/>
    <property type="match status" value="1"/>
</dbReference>
<dbReference type="InterPro" id="IPR016185">
    <property type="entry name" value="PreATP-grasp_dom_sf"/>
</dbReference>
<dbReference type="InterPro" id="IPR011054">
    <property type="entry name" value="Rudment_hybrid_motif"/>
</dbReference>
<keyword evidence="2" id="KW-0436">Ligase</keyword>
<dbReference type="SUPFAM" id="SSF52440">
    <property type="entry name" value="PreATP-grasp domain"/>
    <property type="match status" value="1"/>
</dbReference>
<dbReference type="InterPro" id="IPR000089">
    <property type="entry name" value="Biotin_lipoyl"/>
</dbReference>
<evidence type="ECO:0000313" key="10">
    <source>
        <dbReference type="EMBL" id="KXS13174.1"/>
    </source>
</evidence>
<dbReference type="Pfam" id="PF00289">
    <property type="entry name" value="Biotin_carb_N"/>
    <property type="match status" value="1"/>
</dbReference>
<feature type="compositionally biased region" description="Polar residues" evidence="7">
    <location>
        <begin position="15"/>
        <end position="28"/>
    </location>
</feature>
<accession>A0A139A8Z0</accession>
<dbReference type="Pfam" id="PF02786">
    <property type="entry name" value="CPSase_L_D2"/>
    <property type="match status" value="1"/>
</dbReference>
<keyword evidence="4 6" id="KW-0067">ATP-binding</keyword>
<reference evidence="10 11" key="1">
    <citation type="journal article" date="2015" name="Genome Biol. Evol.">
        <title>Phylogenomic analyses indicate that early fungi evolved digesting cell walls of algal ancestors of land plants.</title>
        <authorList>
            <person name="Chang Y."/>
            <person name="Wang S."/>
            <person name="Sekimoto S."/>
            <person name="Aerts A.L."/>
            <person name="Choi C."/>
            <person name="Clum A."/>
            <person name="LaButti K.M."/>
            <person name="Lindquist E.A."/>
            <person name="Yee Ngan C."/>
            <person name="Ohm R.A."/>
            <person name="Salamov A.A."/>
            <person name="Grigoriev I.V."/>
            <person name="Spatafora J.W."/>
            <person name="Berbee M.L."/>
        </authorList>
    </citation>
    <scope>NUCLEOTIDE SEQUENCE [LARGE SCALE GENOMIC DNA]</scope>
    <source>
        <strain evidence="10 11">JEL478</strain>
    </source>
</reference>
<dbReference type="Pfam" id="PF00364">
    <property type="entry name" value="Biotin_lipoyl"/>
    <property type="match status" value="1"/>
</dbReference>
<feature type="region of interest" description="Disordered" evidence="7">
    <location>
        <begin position="1"/>
        <end position="44"/>
    </location>
</feature>
<dbReference type="Gene3D" id="2.40.50.100">
    <property type="match status" value="1"/>
</dbReference>
<evidence type="ECO:0000256" key="2">
    <source>
        <dbReference type="ARBA" id="ARBA00022598"/>
    </source>
</evidence>
<dbReference type="Pfam" id="PF01039">
    <property type="entry name" value="Carboxyl_trans"/>
    <property type="match status" value="1"/>
</dbReference>
<sequence length="1061" mass="114315">MIVNFPGKRPPSETSPPASAISQQNPSVAKNLGTDRSADHDDTRPAILIANRGEIALRIASAASSLNLRTVSVFSPDDSTSLHTRKTDAAIVKAAKSVNAVAVHPGYGFLSESAELERRCKEEGVIFVGPRPEVFEVFGDKAKARELAMKCCVPTVPGTQRATTLDEAAWFAKGVFGSKEFKQGVYGGIIVKALFGGGGRGMRIVTTPDALADAYARCKSEAKAAFGRDEVYVEALLAKARHIEVQIIAPAPYLHPALSDALGKASVNMAMEVGYEGLGTWEFLVVGGEREDGKWFFIEANPRVQVEHTATEEILDVDLVSTQLHFALNPPTALRDTVLGFGRQEDVPRPAGWAVQLRVNMEKVEMVQGTLLWVSTAGGVLASFEPPSGRGTRVDHTGYSGYRTNPNFDPLLAKVILSSPRSLLSDVFRGCTTVRFLRAVLTDPAVVEMGDRSGKAVGIHTRLIDDELDRLCKKAGWDGSTTAVAVSKPLFFSTTVARSVQGPPGTDPVVAPMQSTIVSIDVKVGDMVKKGQQVAVLNAMKMEHVAFAEVAGIVRNRRTRSGSHPSDLAETIRRHYNTMDEGRPDAVARRRKLNKRTARENIADLCDPGSFMECGGLVIAAQKARRSMEELQTDAGGWNGYVSTSVSWMIAIFSGIGHVNGKHFEETRSRVMVFAYDYTVLAGTQGVFNHKKKDRMFQLAWEYPLPVVFYCEGGGGRPGDIESLSNSGGLDILTFRHFGRLSGLVPMIGITTGYCFPGNTALLGTCDVIIATEGSKIGMGGPAMIEGGGLGVFKPTEVGPVEVQNFNGYVLVKDGTEATATAKKYLSYFQGPLREWRCADQRLLRSDIPENRLRTSFDEGSILELRPQWAVGMVTAFARIEGRAVGLLANNCTHLGGAIDADGGDKAARFMQLCDAYDIPIVSLCGTHGFMVGPEIPLGSFFTIVLRKGYGLGAQAMCGGSFHGPLFTGRGMGLEGAVRLAYRNELAAIKDPQERLAAENAALAQLYESGKSLRAAESLNIDNVIDPAVSRKWIMSGLKAGVNGKGYVPGQAKRRPCVDTW</sequence>
<dbReference type="InterPro" id="IPR005482">
    <property type="entry name" value="Biotin_COase_C"/>
</dbReference>
<dbReference type="Gene3D" id="3.90.226.10">
    <property type="entry name" value="2-enoyl-CoA Hydratase, Chain A, domain 1"/>
    <property type="match status" value="3"/>
</dbReference>
<dbReference type="OrthoDB" id="196847at2759"/>
<evidence type="ECO:0000259" key="8">
    <source>
        <dbReference type="PROSITE" id="PS50975"/>
    </source>
</evidence>
<dbReference type="PANTHER" id="PTHR48095:SF5">
    <property type="entry name" value="BLL7292 PROTEIN"/>
    <property type="match status" value="1"/>
</dbReference>
<dbReference type="AlphaFoldDB" id="A0A139A8Z0"/>
<evidence type="ECO:0000256" key="3">
    <source>
        <dbReference type="ARBA" id="ARBA00022741"/>
    </source>
</evidence>
<dbReference type="PANTHER" id="PTHR48095">
    <property type="entry name" value="PYRUVATE CARBOXYLASE SUBUNIT A"/>
    <property type="match status" value="1"/>
</dbReference>
<dbReference type="SUPFAM" id="SSF52096">
    <property type="entry name" value="ClpP/crotonase"/>
    <property type="match status" value="2"/>
</dbReference>
<name>A0A139A8Z0_GONPJ</name>
<gene>
    <name evidence="10" type="ORF">M427DRAFT_58886</name>
</gene>
<dbReference type="InterPro" id="IPR034733">
    <property type="entry name" value="AcCoA_carboxyl_beta"/>
</dbReference>
<evidence type="ECO:0000256" key="7">
    <source>
        <dbReference type="SAM" id="MobiDB-lite"/>
    </source>
</evidence>
<comment type="cofactor">
    <cofactor evidence="1">
        <name>biotin</name>
        <dbReference type="ChEBI" id="CHEBI:57586"/>
    </cofactor>
</comment>
<dbReference type="InterPro" id="IPR005479">
    <property type="entry name" value="CPAse_ATP-bd"/>
</dbReference>
<dbReference type="SUPFAM" id="SSF56059">
    <property type="entry name" value="Glutathione synthetase ATP-binding domain-like"/>
    <property type="match status" value="1"/>
</dbReference>
<dbReference type="Proteomes" id="UP000070544">
    <property type="component" value="Unassembled WGS sequence"/>
</dbReference>
<dbReference type="Gene3D" id="3.30.470.20">
    <property type="entry name" value="ATP-grasp fold, B domain"/>
    <property type="match status" value="1"/>
</dbReference>
<dbReference type="InterPro" id="IPR029045">
    <property type="entry name" value="ClpP/crotonase-like_dom_sf"/>
</dbReference>
<dbReference type="OMA" id="GMRNHAK"/>
<dbReference type="InterPro" id="IPR011761">
    <property type="entry name" value="ATP-grasp"/>
</dbReference>
<dbReference type="Pfam" id="PF02785">
    <property type="entry name" value="Biotin_carb_C"/>
    <property type="match status" value="1"/>
</dbReference>
<dbReference type="InterPro" id="IPR013815">
    <property type="entry name" value="ATP_grasp_subdomain_1"/>
</dbReference>
<evidence type="ECO:0000256" key="4">
    <source>
        <dbReference type="ARBA" id="ARBA00022840"/>
    </source>
</evidence>
<dbReference type="SUPFAM" id="SSF51246">
    <property type="entry name" value="Rudiment single hybrid motif"/>
    <property type="match status" value="1"/>
</dbReference>
<dbReference type="GO" id="GO:0016874">
    <property type="term" value="F:ligase activity"/>
    <property type="evidence" value="ECO:0007669"/>
    <property type="project" value="UniProtKB-KW"/>
</dbReference>
<dbReference type="Gene3D" id="3.30.1490.20">
    <property type="entry name" value="ATP-grasp fold, A domain"/>
    <property type="match status" value="1"/>
</dbReference>
<evidence type="ECO:0000256" key="6">
    <source>
        <dbReference type="PROSITE-ProRule" id="PRU00409"/>
    </source>
</evidence>
<dbReference type="CDD" id="cd06850">
    <property type="entry name" value="biotinyl_domain"/>
    <property type="match status" value="1"/>
</dbReference>
<dbReference type="SMART" id="SM00878">
    <property type="entry name" value="Biotin_carb_C"/>
    <property type="match status" value="1"/>
</dbReference>
<evidence type="ECO:0000256" key="5">
    <source>
        <dbReference type="ARBA" id="ARBA00023267"/>
    </source>
</evidence>
<dbReference type="GO" id="GO:0005524">
    <property type="term" value="F:ATP binding"/>
    <property type="evidence" value="ECO:0007669"/>
    <property type="project" value="UniProtKB-UniRule"/>
</dbReference>
<dbReference type="STRING" id="1344416.A0A139A8Z0"/>
<dbReference type="InterPro" id="IPR011053">
    <property type="entry name" value="Single_hybrid_motif"/>
</dbReference>
<keyword evidence="11" id="KW-1185">Reference proteome</keyword>
<dbReference type="GO" id="GO:0046872">
    <property type="term" value="F:metal ion binding"/>
    <property type="evidence" value="ECO:0007669"/>
    <property type="project" value="InterPro"/>
</dbReference>
<keyword evidence="3 6" id="KW-0547">Nucleotide-binding</keyword>
<dbReference type="PROSITE" id="PS00867">
    <property type="entry name" value="CPSASE_2"/>
    <property type="match status" value="1"/>
</dbReference>
<dbReference type="InterPro" id="IPR051602">
    <property type="entry name" value="ACC_Biotin_Carboxylase"/>
</dbReference>
<evidence type="ECO:0000259" key="9">
    <source>
        <dbReference type="PROSITE" id="PS50979"/>
    </source>
</evidence>
<evidence type="ECO:0000313" key="11">
    <source>
        <dbReference type="Proteomes" id="UP000070544"/>
    </source>
</evidence>